<dbReference type="EMBL" id="JAEHHL010000006">
    <property type="protein sequence ID" value="MBK0399747.1"/>
    <property type="molecule type" value="Genomic_DNA"/>
</dbReference>
<evidence type="ECO:0008006" key="3">
    <source>
        <dbReference type="Google" id="ProtNLM"/>
    </source>
</evidence>
<organism evidence="1 2">
    <name type="scientific">Thermohalobaculum xanthum</name>
    <dbReference type="NCBI Taxonomy" id="2753746"/>
    <lineage>
        <taxon>Bacteria</taxon>
        <taxon>Pseudomonadati</taxon>
        <taxon>Pseudomonadota</taxon>
        <taxon>Alphaproteobacteria</taxon>
        <taxon>Rhodobacterales</taxon>
        <taxon>Paracoccaceae</taxon>
        <taxon>Thermohalobaculum</taxon>
    </lineage>
</organism>
<dbReference type="Gene3D" id="3.40.50.300">
    <property type="entry name" value="P-loop containing nucleotide triphosphate hydrolases"/>
    <property type="match status" value="1"/>
</dbReference>
<gene>
    <name evidence="1" type="ORF">H0I76_11145</name>
</gene>
<dbReference type="InterPro" id="IPR027417">
    <property type="entry name" value="P-loop_NTPase"/>
</dbReference>
<dbReference type="RefSeq" id="WP_200609940.1">
    <property type="nucleotide sequence ID" value="NZ_JAEHHL010000006.1"/>
</dbReference>
<dbReference type="Proteomes" id="UP000655420">
    <property type="component" value="Unassembled WGS sequence"/>
</dbReference>
<dbReference type="AlphaFoldDB" id="A0A8J7SFT9"/>
<name>A0A8J7SFT9_9RHOB</name>
<sequence>MPSQLKIHIQHDTPAPALSERWHTPCYDNLNKLEWQHHFSFECYGSRISVRSKDFELLEQLRNRVPEAAKPYHGEVADQIFSAVPGGRIQHSRVRTFHMLYQNHTRLVRSRKQTDVISGFETWVPIAVAACSPDKIFVHAGVVALDGKAIVIPGRSHSGKTTLVRELVRAGAEYYSDEFAVIDDKGCVHPYPKPLSVRAASSMDIANIPVTEIGGRQAEAATRISLVILANYKQGAYWRPRTLSSGEGVLGLISNTVAVRLEPARSLRTLATVSEHARIVRSARGDASEVAERILKMTERLACVA</sequence>
<dbReference type="SUPFAM" id="SSF53795">
    <property type="entry name" value="PEP carboxykinase-like"/>
    <property type="match status" value="1"/>
</dbReference>
<reference evidence="1" key="1">
    <citation type="submission" date="2020-12" db="EMBL/GenBank/DDBJ databases">
        <title>Bacterial taxonomy.</title>
        <authorList>
            <person name="Pan X."/>
        </authorList>
    </citation>
    <scope>NUCLEOTIDE SEQUENCE</scope>
    <source>
        <strain evidence="1">M0105</strain>
    </source>
</reference>
<accession>A0A8J7SFT9</accession>
<comment type="caution">
    <text evidence="1">The sequence shown here is derived from an EMBL/GenBank/DDBJ whole genome shotgun (WGS) entry which is preliminary data.</text>
</comment>
<keyword evidence="2" id="KW-1185">Reference proteome</keyword>
<evidence type="ECO:0000313" key="2">
    <source>
        <dbReference type="Proteomes" id="UP000655420"/>
    </source>
</evidence>
<proteinExistence type="predicted"/>
<protein>
    <recommendedName>
        <fullName evidence="3">Hpr(Ser) kinase/phosphatase</fullName>
    </recommendedName>
</protein>
<evidence type="ECO:0000313" key="1">
    <source>
        <dbReference type="EMBL" id="MBK0399747.1"/>
    </source>
</evidence>